<dbReference type="SMART" id="SM00066">
    <property type="entry name" value="GAL4"/>
    <property type="match status" value="1"/>
</dbReference>
<protein>
    <recommendedName>
        <fullName evidence="5">Zn(2)-C6 fungal-type domain-containing protein</fullName>
    </recommendedName>
</protein>
<feature type="compositionally biased region" description="Polar residues" evidence="4">
    <location>
        <begin position="45"/>
        <end position="67"/>
    </location>
</feature>
<feature type="compositionally biased region" description="Basic and acidic residues" evidence="4">
    <location>
        <begin position="27"/>
        <end position="44"/>
    </location>
</feature>
<dbReference type="PANTHER" id="PTHR23416">
    <property type="entry name" value="SIALIC ACID SYNTHASE-RELATED"/>
    <property type="match status" value="1"/>
</dbReference>
<feature type="domain" description="Zn(2)-C6 fungal-type" evidence="5">
    <location>
        <begin position="226"/>
        <end position="254"/>
    </location>
</feature>
<feature type="compositionally biased region" description="Basic and acidic residues" evidence="4">
    <location>
        <begin position="86"/>
        <end position="131"/>
    </location>
</feature>
<dbReference type="Gene3D" id="4.10.240.10">
    <property type="entry name" value="Zn(2)-C6 fungal-type DNA-binding domain"/>
    <property type="match status" value="1"/>
</dbReference>
<dbReference type="InterPro" id="IPR036864">
    <property type="entry name" value="Zn2-C6_fun-type_DNA-bd_sf"/>
</dbReference>
<evidence type="ECO:0000259" key="5">
    <source>
        <dbReference type="PROSITE" id="PS50048"/>
    </source>
</evidence>
<evidence type="ECO:0000313" key="6">
    <source>
        <dbReference type="EMBL" id="ETS81026.1"/>
    </source>
</evidence>
<dbReference type="Proteomes" id="UP000030651">
    <property type="component" value="Unassembled WGS sequence"/>
</dbReference>
<keyword evidence="7" id="KW-1185">Reference proteome</keyword>
<dbReference type="EMBL" id="KI912112">
    <property type="protein sequence ID" value="ETS81026.1"/>
    <property type="molecule type" value="Genomic_DNA"/>
</dbReference>
<keyword evidence="3" id="KW-0539">Nucleus</keyword>
<dbReference type="PROSITE" id="PS50048">
    <property type="entry name" value="ZN2_CY6_FUNGAL_2"/>
    <property type="match status" value="1"/>
</dbReference>
<feature type="region of interest" description="Disordered" evidence="4">
    <location>
        <begin position="302"/>
        <end position="322"/>
    </location>
</feature>
<sequence length="668" mass="72736">MSTFTALNGNDSQTIDKRSGSPVSRPAESEERGATATNPERRTSAEATSNPRQHWTGSGTERTTYQANDYALYEGNHKRKRSLSTEPRREGPGSPDERHPSSHHPDSREAFGAHLRDRDHRAYGKDSRDESSSWYSQSQSQRDGRSAYESQSQAVSISTQAEDQSGEGYRGSGGAEPQDYSPTSPDDGDDSAYYGGPYDADHRRAGAVQSDPKKRKRNFSNRTKTGCLTCRKRKKKCDELKPECNNCIRGGFICQGYPNQRGYQKMETKSTAVPLESKDPSYVPPGAYGMPQSQSTYVNQLQPPAKRDAPPPFRGPSLRIDPPQGRVLHSEDEQTASTIPTASVFSPDNKLSAVSSYTAPAANAFPTPISAISSATGFGESRGMQKEYQRIPPLHDTSRTEPETPHTSNTLPQINMLHPARTSSPARQPLPATSSVQATAQLALSHNHFVAANRPPTQKELMLRGESYKPFDKELVLERERCSAACWRFNNSTNPNNGVSATERARLFREILMPKDPVHISPAQTSPVTNHGRVGAECVVEAPFTCDYGYNISIGDNVFIGRNCTVLDARSVTIGKNVYIGPNVSLFTATLSTDPGQREGSKSLQYGKPIVIEDDAWIGGGVIILPGRRIGKGSTVAAGSVVTQDVPNFVISSGNPNKTKRGVTSGTL</sequence>
<dbReference type="PROSITE" id="PS00463">
    <property type="entry name" value="ZN2_CY6_FUNGAL_1"/>
    <property type="match status" value="1"/>
</dbReference>
<dbReference type="KEGG" id="pfy:PFICI_06028"/>
<dbReference type="OrthoDB" id="25818at2759"/>
<accession>W3X769</accession>
<feature type="compositionally biased region" description="Polar residues" evidence="4">
    <location>
        <begin position="1"/>
        <end position="13"/>
    </location>
</feature>
<dbReference type="SMART" id="SM01266">
    <property type="entry name" value="Mac"/>
    <property type="match status" value="1"/>
</dbReference>
<dbReference type="AlphaFoldDB" id="W3X769"/>
<dbReference type="Pfam" id="PF12464">
    <property type="entry name" value="Mac"/>
    <property type="match status" value="1"/>
</dbReference>
<name>W3X769_PESFW</name>
<dbReference type="PANTHER" id="PTHR23416:SF76">
    <property type="entry name" value="ZN(II)2CYS6 TRANSCRIPTION FACTOR (EUROFUNG)"/>
    <property type="match status" value="1"/>
</dbReference>
<dbReference type="GO" id="GO:0008374">
    <property type="term" value="F:O-acyltransferase activity"/>
    <property type="evidence" value="ECO:0007669"/>
    <property type="project" value="TreeGrafter"/>
</dbReference>
<evidence type="ECO:0000256" key="1">
    <source>
        <dbReference type="ARBA" id="ARBA00007274"/>
    </source>
</evidence>
<reference evidence="7" key="1">
    <citation type="journal article" date="2015" name="BMC Genomics">
        <title>Genomic and transcriptomic analysis of the endophytic fungus Pestalotiopsis fici reveals its lifestyle and high potential for synthesis of natural products.</title>
        <authorList>
            <person name="Wang X."/>
            <person name="Zhang X."/>
            <person name="Liu L."/>
            <person name="Xiang M."/>
            <person name="Wang W."/>
            <person name="Sun X."/>
            <person name="Che Y."/>
            <person name="Guo L."/>
            <person name="Liu G."/>
            <person name="Guo L."/>
            <person name="Wang C."/>
            <person name="Yin W.B."/>
            <person name="Stadler M."/>
            <person name="Zhang X."/>
            <person name="Liu X."/>
        </authorList>
    </citation>
    <scope>NUCLEOTIDE SEQUENCE [LARGE SCALE GENOMIC DNA]</scope>
    <source>
        <strain evidence="7">W106-1 / CGMCC3.15140</strain>
    </source>
</reference>
<feature type="compositionally biased region" description="Polar residues" evidence="4">
    <location>
        <begin position="148"/>
        <end position="163"/>
    </location>
</feature>
<dbReference type="Pfam" id="PF14602">
    <property type="entry name" value="Hexapep_2"/>
    <property type="match status" value="1"/>
</dbReference>
<evidence type="ECO:0000256" key="4">
    <source>
        <dbReference type="SAM" id="MobiDB-lite"/>
    </source>
</evidence>
<gene>
    <name evidence="6" type="ORF">PFICI_06028</name>
</gene>
<organism evidence="6 7">
    <name type="scientific">Pestalotiopsis fici (strain W106-1 / CGMCC3.15140)</name>
    <dbReference type="NCBI Taxonomy" id="1229662"/>
    <lineage>
        <taxon>Eukaryota</taxon>
        <taxon>Fungi</taxon>
        <taxon>Dikarya</taxon>
        <taxon>Ascomycota</taxon>
        <taxon>Pezizomycotina</taxon>
        <taxon>Sordariomycetes</taxon>
        <taxon>Xylariomycetidae</taxon>
        <taxon>Amphisphaeriales</taxon>
        <taxon>Sporocadaceae</taxon>
        <taxon>Pestalotiopsis</taxon>
    </lineage>
</organism>
<dbReference type="GO" id="GO:0016407">
    <property type="term" value="F:acetyltransferase activity"/>
    <property type="evidence" value="ECO:0007669"/>
    <property type="project" value="InterPro"/>
</dbReference>
<evidence type="ECO:0000313" key="7">
    <source>
        <dbReference type="Proteomes" id="UP000030651"/>
    </source>
</evidence>
<dbReference type="InterPro" id="IPR011004">
    <property type="entry name" value="Trimer_LpxA-like_sf"/>
</dbReference>
<evidence type="ECO:0000256" key="2">
    <source>
        <dbReference type="ARBA" id="ARBA00022679"/>
    </source>
</evidence>
<comment type="similarity">
    <text evidence="1">Belongs to the transferase hexapeptide repeat family.</text>
</comment>
<keyword evidence="2" id="KW-0808">Transferase</keyword>
<dbReference type="InterPro" id="IPR051159">
    <property type="entry name" value="Hexapeptide_acetyltransf"/>
</dbReference>
<dbReference type="SUPFAM" id="SSF51161">
    <property type="entry name" value="Trimeric LpxA-like enzymes"/>
    <property type="match status" value="1"/>
</dbReference>
<dbReference type="STRING" id="1229662.W3X769"/>
<dbReference type="CDD" id="cd03357">
    <property type="entry name" value="LbH_MAT_GAT"/>
    <property type="match status" value="1"/>
</dbReference>
<evidence type="ECO:0000256" key="3">
    <source>
        <dbReference type="ARBA" id="ARBA00023242"/>
    </source>
</evidence>
<dbReference type="Pfam" id="PF00132">
    <property type="entry name" value="Hexapep"/>
    <property type="match status" value="1"/>
</dbReference>
<dbReference type="Pfam" id="PF00172">
    <property type="entry name" value="Zn_clus"/>
    <property type="match status" value="1"/>
</dbReference>
<dbReference type="GeneID" id="19271041"/>
<dbReference type="InterPro" id="IPR001138">
    <property type="entry name" value="Zn2Cys6_DnaBD"/>
</dbReference>
<dbReference type="InterPro" id="IPR001451">
    <property type="entry name" value="Hexapep"/>
</dbReference>
<dbReference type="Gene3D" id="2.160.10.10">
    <property type="entry name" value="Hexapeptide repeat proteins"/>
    <property type="match status" value="1"/>
</dbReference>
<dbReference type="HOGENOM" id="CLU_013964_0_1_1"/>
<dbReference type="InterPro" id="IPR024688">
    <property type="entry name" value="Mac_dom"/>
</dbReference>
<dbReference type="SUPFAM" id="SSF57701">
    <property type="entry name" value="Zn2/Cys6 DNA-binding domain"/>
    <property type="match status" value="1"/>
</dbReference>
<dbReference type="eggNOG" id="KOG4750">
    <property type="taxonomic scope" value="Eukaryota"/>
</dbReference>
<dbReference type="OMA" id="ACNNCIR"/>
<feature type="region of interest" description="Disordered" evidence="4">
    <location>
        <begin position="1"/>
        <end position="221"/>
    </location>
</feature>
<dbReference type="CDD" id="cd00067">
    <property type="entry name" value="GAL4"/>
    <property type="match status" value="1"/>
</dbReference>
<feature type="compositionally biased region" description="Low complexity" evidence="4">
    <location>
        <begin position="132"/>
        <end position="141"/>
    </location>
</feature>
<feature type="region of interest" description="Disordered" evidence="4">
    <location>
        <begin position="394"/>
        <end position="415"/>
    </location>
</feature>
<dbReference type="GO" id="GO:0008270">
    <property type="term" value="F:zinc ion binding"/>
    <property type="evidence" value="ECO:0007669"/>
    <property type="project" value="InterPro"/>
</dbReference>
<dbReference type="InParanoid" id="W3X769"/>
<dbReference type="GO" id="GO:0000981">
    <property type="term" value="F:DNA-binding transcription factor activity, RNA polymerase II-specific"/>
    <property type="evidence" value="ECO:0007669"/>
    <property type="project" value="InterPro"/>
</dbReference>
<dbReference type="RefSeq" id="XP_007832800.1">
    <property type="nucleotide sequence ID" value="XM_007834609.1"/>
</dbReference>
<proteinExistence type="inferred from homology"/>